<sequence>MSDAKPATTPLDSKQKPSLKGTPLMDITHYQRLVGKLIYLTITRPDITYSVSLVSQFMHSPTIEHLTLVKRILRYLKGSMGRGIIMRKNDNTQVVGYCDADWAGNAIDCKSTSGYYTFVGGNLVTWKSEKQTVIARSSAEAEYRAMASTACELIWLKGLLCDLGFPATLPMSLFCDNQAAMHITSNPVFHERTKHIEVDCHFVRAQVQSQVIQTRYTRSFDQLADIFTKPLASHRFQWLLSKLGSINLLDPA</sequence>
<gene>
    <name evidence="2" type="ORF">D8674_031917</name>
</gene>
<protein>
    <submittedName>
        <fullName evidence="2">Uncharacterized protein</fullName>
    </submittedName>
</protein>
<reference evidence="3" key="2">
    <citation type="submission" date="2019-10" db="EMBL/GenBank/DDBJ databases">
        <title>A de novo genome assembly of a pear dwarfing rootstock.</title>
        <authorList>
            <person name="Wang F."/>
            <person name="Wang J."/>
            <person name="Li S."/>
            <person name="Zhang Y."/>
            <person name="Fang M."/>
            <person name="Ma L."/>
            <person name="Zhao Y."/>
            <person name="Jiang S."/>
        </authorList>
    </citation>
    <scope>NUCLEOTIDE SEQUENCE [LARGE SCALE GENOMIC DNA]</scope>
</reference>
<reference evidence="2 3" key="3">
    <citation type="submission" date="2019-11" db="EMBL/GenBank/DDBJ databases">
        <title>A de novo genome assembly of a pear dwarfing rootstock.</title>
        <authorList>
            <person name="Wang F."/>
            <person name="Wang J."/>
            <person name="Li S."/>
            <person name="Zhang Y."/>
            <person name="Fang M."/>
            <person name="Ma L."/>
            <person name="Zhao Y."/>
            <person name="Jiang S."/>
        </authorList>
    </citation>
    <scope>NUCLEOTIDE SEQUENCE [LARGE SCALE GENOMIC DNA]</scope>
    <source>
        <strain evidence="2">S2</strain>
        <tissue evidence="2">Leaf</tissue>
    </source>
</reference>
<accession>A0A5N5F0I6</accession>
<dbReference type="CDD" id="cd09272">
    <property type="entry name" value="RNase_HI_RT_Ty1"/>
    <property type="match status" value="1"/>
</dbReference>
<dbReference type="OrthoDB" id="1163635at2759"/>
<dbReference type="AlphaFoldDB" id="A0A5N5F0I6"/>
<reference evidence="2 3" key="1">
    <citation type="submission" date="2019-09" db="EMBL/GenBank/DDBJ databases">
        <authorList>
            <person name="Ou C."/>
        </authorList>
    </citation>
    <scope>NUCLEOTIDE SEQUENCE [LARGE SCALE GENOMIC DNA]</scope>
    <source>
        <strain evidence="2">S2</strain>
        <tissue evidence="2">Leaf</tissue>
    </source>
</reference>
<comment type="caution">
    <text evidence="2">The sequence shown here is derived from an EMBL/GenBank/DDBJ whole genome shotgun (WGS) entry which is preliminary data.</text>
</comment>
<dbReference type="InterPro" id="IPR043502">
    <property type="entry name" value="DNA/RNA_pol_sf"/>
</dbReference>
<dbReference type="SUPFAM" id="SSF56672">
    <property type="entry name" value="DNA/RNA polymerases"/>
    <property type="match status" value="1"/>
</dbReference>
<dbReference type="PANTHER" id="PTHR11439">
    <property type="entry name" value="GAG-POL-RELATED RETROTRANSPOSON"/>
    <property type="match status" value="1"/>
</dbReference>
<feature type="region of interest" description="Disordered" evidence="1">
    <location>
        <begin position="1"/>
        <end position="20"/>
    </location>
</feature>
<evidence type="ECO:0000313" key="2">
    <source>
        <dbReference type="EMBL" id="KAB2596467.1"/>
    </source>
</evidence>
<evidence type="ECO:0000256" key="1">
    <source>
        <dbReference type="SAM" id="MobiDB-lite"/>
    </source>
</evidence>
<name>A0A5N5F0I6_9ROSA</name>
<evidence type="ECO:0000313" key="3">
    <source>
        <dbReference type="Proteomes" id="UP000327157"/>
    </source>
</evidence>
<keyword evidence="3" id="KW-1185">Reference proteome</keyword>
<organism evidence="2 3">
    <name type="scientific">Pyrus ussuriensis x Pyrus communis</name>
    <dbReference type="NCBI Taxonomy" id="2448454"/>
    <lineage>
        <taxon>Eukaryota</taxon>
        <taxon>Viridiplantae</taxon>
        <taxon>Streptophyta</taxon>
        <taxon>Embryophyta</taxon>
        <taxon>Tracheophyta</taxon>
        <taxon>Spermatophyta</taxon>
        <taxon>Magnoliopsida</taxon>
        <taxon>eudicotyledons</taxon>
        <taxon>Gunneridae</taxon>
        <taxon>Pentapetalae</taxon>
        <taxon>rosids</taxon>
        <taxon>fabids</taxon>
        <taxon>Rosales</taxon>
        <taxon>Rosaceae</taxon>
        <taxon>Amygdaloideae</taxon>
        <taxon>Maleae</taxon>
        <taxon>Pyrus</taxon>
    </lineage>
</organism>
<dbReference type="PANTHER" id="PTHR11439:SF467">
    <property type="entry name" value="INTEGRASE CATALYTIC DOMAIN-CONTAINING PROTEIN"/>
    <property type="match status" value="1"/>
</dbReference>
<proteinExistence type="predicted"/>
<dbReference type="Proteomes" id="UP000327157">
    <property type="component" value="Chromosome 7"/>
</dbReference>
<dbReference type="EMBL" id="SMOL01000781">
    <property type="protein sequence ID" value="KAB2596467.1"/>
    <property type="molecule type" value="Genomic_DNA"/>
</dbReference>